<evidence type="ECO:0000313" key="2">
    <source>
        <dbReference type="EMBL" id="BBG29640.1"/>
    </source>
</evidence>
<feature type="transmembrane region" description="Helical" evidence="1">
    <location>
        <begin position="43"/>
        <end position="67"/>
    </location>
</feature>
<name>A0A348HDD8_9GAMM</name>
<sequence length="74" mass="7533">MIILFWLSFSVAIAGTFIALHGGPFTPCRVVVLSALGTAMGALVIIGSLEALLGIPLLGCAVLVVALTELDPPT</sequence>
<evidence type="ECO:0000256" key="1">
    <source>
        <dbReference type="SAM" id="Phobius"/>
    </source>
</evidence>
<keyword evidence="1" id="KW-0472">Membrane</keyword>
<reference evidence="2 3" key="1">
    <citation type="submission" date="2018-09" db="EMBL/GenBank/DDBJ databases">
        <title>Zymobacter palmae IAM14233 (=T109) whole genome analysis.</title>
        <authorList>
            <person name="Yanase H."/>
        </authorList>
    </citation>
    <scope>NUCLEOTIDE SEQUENCE [LARGE SCALE GENOMIC DNA]</scope>
    <source>
        <strain evidence="2 3">IAM14233</strain>
    </source>
</reference>
<keyword evidence="1" id="KW-0812">Transmembrane</keyword>
<dbReference type="KEGG" id="zpl:ZBT109_0867"/>
<evidence type="ECO:0000313" key="3">
    <source>
        <dbReference type="Proteomes" id="UP000267342"/>
    </source>
</evidence>
<keyword evidence="3" id="KW-1185">Reference proteome</keyword>
<dbReference type="EMBL" id="AP018933">
    <property type="protein sequence ID" value="BBG29640.1"/>
    <property type="molecule type" value="Genomic_DNA"/>
</dbReference>
<accession>A0A348HDD8</accession>
<dbReference type="AlphaFoldDB" id="A0A348HDD8"/>
<organism evidence="2 3">
    <name type="scientific">Zymobacter palmae</name>
    <dbReference type="NCBI Taxonomy" id="33074"/>
    <lineage>
        <taxon>Bacteria</taxon>
        <taxon>Pseudomonadati</taxon>
        <taxon>Pseudomonadota</taxon>
        <taxon>Gammaproteobacteria</taxon>
        <taxon>Oceanospirillales</taxon>
        <taxon>Halomonadaceae</taxon>
        <taxon>Zymobacter group</taxon>
        <taxon>Zymobacter</taxon>
    </lineage>
</organism>
<dbReference type="Proteomes" id="UP000267342">
    <property type="component" value="Chromosome"/>
</dbReference>
<gene>
    <name evidence="2" type="ORF">ZBT109_0867</name>
</gene>
<dbReference type="RefSeq" id="WP_027705307.1">
    <property type="nucleotide sequence ID" value="NZ_AP018933.1"/>
</dbReference>
<keyword evidence="1" id="KW-1133">Transmembrane helix</keyword>
<proteinExistence type="predicted"/>
<protein>
    <submittedName>
        <fullName evidence="2">Uncharacterized protein conserved in bacteria</fullName>
    </submittedName>
</protein>